<dbReference type="Gene3D" id="3.40.1260.10">
    <property type="entry name" value="DsrEFH-like"/>
    <property type="match status" value="1"/>
</dbReference>
<accession>A0ABX0FI06</accession>
<evidence type="ECO:0008006" key="3">
    <source>
        <dbReference type="Google" id="ProtNLM"/>
    </source>
</evidence>
<evidence type="ECO:0000313" key="2">
    <source>
        <dbReference type="Proteomes" id="UP000666369"/>
    </source>
</evidence>
<gene>
    <name evidence="1" type="ORF">GW587_07655</name>
</gene>
<dbReference type="Proteomes" id="UP000666369">
    <property type="component" value="Unassembled WGS sequence"/>
</dbReference>
<dbReference type="InterPro" id="IPR027396">
    <property type="entry name" value="DsrEFH-like"/>
</dbReference>
<sequence length="119" mass="12021">MSADAGARLVILLDRAVTVEAAQSALRYASTAAAMDVAVELHAVSASVALLHRDAAAGADWLASLAQALELGVELYACPQALAGQGMQEEDLMSGVVGIRGAPSLLAAGLAPGGRFMVF</sequence>
<organism evidence="1 2">
    <name type="scientific">Duganella aceris</name>
    <dbReference type="NCBI Taxonomy" id="2703883"/>
    <lineage>
        <taxon>Bacteria</taxon>
        <taxon>Pseudomonadati</taxon>
        <taxon>Pseudomonadota</taxon>
        <taxon>Betaproteobacteria</taxon>
        <taxon>Burkholderiales</taxon>
        <taxon>Oxalobacteraceae</taxon>
        <taxon>Telluria group</taxon>
        <taxon>Duganella</taxon>
    </lineage>
</organism>
<dbReference type="InterPro" id="IPR003787">
    <property type="entry name" value="Sulphur_relay_DsrE/F-like"/>
</dbReference>
<proteinExistence type="predicted"/>
<reference evidence="2" key="1">
    <citation type="submission" date="2023-07" db="EMBL/GenBank/DDBJ databases">
        <title>Duganella aceri sp. nov., isolated from tree sap.</title>
        <authorList>
            <person name="Kim I.S."/>
        </authorList>
    </citation>
    <scope>NUCLEOTIDE SEQUENCE [LARGE SCALE GENOMIC DNA]</scope>
    <source>
        <strain evidence="2">SAP-35</strain>
    </source>
</reference>
<dbReference type="EMBL" id="JAADJT010000003">
    <property type="protein sequence ID" value="NGZ84127.1"/>
    <property type="molecule type" value="Genomic_DNA"/>
</dbReference>
<name>A0ABX0FI06_9BURK</name>
<evidence type="ECO:0000313" key="1">
    <source>
        <dbReference type="EMBL" id="NGZ84127.1"/>
    </source>
</evidence>
<keyword evidence="2" id="KW-1185">Reference proteome</keyword>
<dbReference type="RefSeq" id="WP_166100682.1">
    <property type="nucleotide sequence ID" value="NZ_JAADJT010000003.1"/>
</dbReference>
<dbReference type="SUPFAM" id="SSF75169">
    <property type="entry name" value="DsrEFH-like"/>
    <property type="match status" value="1"/>
</dbReference>
<protein>
    <recommendedName>
        <fullName evidence="3">Peroxiredoxin</fullName>
    </recommendedName>
</protein>
<dbReference type="Pfam" id="PF02635">
    <property type="entry name" value="DsrE"/>
    <property type="match status" value="1"/>
</dbReference>
<comment type="caution">
    <text evidence="1">The sequence shown here is derived from an EMBL/GenBank/DDBJ whole genome shotgun (WGS) entry which is preliminary data.</text>
</comment>